<keyword evidence="6" id="KW-0862">Zinc</keyword>
<organism evidence="9 10">
    <name type="scientific">Penaeus vannamei</name>
    <name type="common">Whiteleg shrimp</name>
    <name type="synonym">Litopenaeus vannamei</name>
    <dbReference type="NCBI Taxonomy" id="6689"/>
    <lineage>
        <taxon>Eukaryota</taxon>
        <taxon>Metazoa</taxon>
        <taxon>Ecdysozoa</taxon>
        <taxon>Arthropoda</taxon>
        <taxon>Crustacea</taxon>
        <taxon>Multicrustacea</taxon>
        <taxon>Malacostraca</taxon>
        <taxon>Eumalacostraca</taxon>
        <taxon>Eucarida</taxon>
        <taxon>Decapoda</taxon>
        <taxon>Dendrobranchiata</taxon>
        <taxon>Penaeoidea</taxon>
        <taxon>Penaeidae</taxon>
        <taxon>Penaeus</taxon>
    </lineage>
</organism>
<dbReference type="AlphaFoldDB" id="A0A423SYW1"/>
<dbReference type="Gene3D" id="1.10.220.160">
    <property type="match status" value="1"/>
</dbReference>
<dbReference type="Gene3D" id="1.25.40.10">
    <property type="entry name" value="Tetratricopeptide repeat domain"/>
    <property type="match status" value="1"/>
</dbReference>
<dbReference type="SUPFAM" id="SSF82199">
    <property type="entry name" value="SET domain"/>
    <property type="match status" value="1"/>
</dbReference>
<protein>
    <submittedName>
        <fullName evidence="9">Putative SET and MYND domain-containing protein 4-like</fullName>
    </submittedName>
</protein>
<name>A0A423SYW1_PENVA</name>
<evidence type="ECO:0000256" key="3">
    <source>
        <dbReference type="ARBA" id="ARBA00022691"/>
    </source>
</evidence>
<reference evidence="9 10" key="1">
    <citation type="submission" date="2018-04" db="EMBL/GenBank/DDBJ databases">
        <authorList>
            <person name="Zhang X."/>
            <person name="Yuan J."/>
            <person name="Li F."/>
            <person name="Xiang J."/>
        </authorList>
    </citation>
    <scope>NUCLEOTIDE SEQUENCE [LARGE SCALE GENOMIC DNA]</scope>
    <source>
        <tissue evidence="9">Muscle</tissue>
    </source>
</reference>
<evidence type="ECO:0000256" key="5">
    <source>
        <dbReference type="ARBA" id="ARBA00022771"/>
    </source>
</evidence>
<proteinExistence type="predicted"/>
<dbReference type="SUPFAM" id="SSF48452">
    <property type="entry name" value="TPR-like"/>
    <property type="match status" value="1"/>
</dbReference>
<dbReference type="InterPro" id="IPR046341">
    <property type="entry name" value="SET_dom_sf"/>
</dbReference>
<dbReference type="GO" id="GO:0005737">
    <property type="term" value="C:cytoplasm"/>
    <property type="evidence" value="ECO:0007669"/>
    <property type="project" value="TreeGrafter"/>
</dbReference>
<dbReference type="Gene3D" id="6.10.140.2220">
    <property type="match status" value="1"/>
</dbReference>
<dbReference type="PANTHER" id="PTHR46165">
    <property type="entry name" value="SET AND MYND DOMAIN-CONTAINING PROTEIN 4"/>
    <property type="match status" value="1"/>
</dbReference>
<dbReference type="EMBL" id="QCYY01002568">
    <property type="protein sequence ID" value="ROT69369.1"/>
    <property type="molecule type" value="Genomic_DNA"/>
</dbReference>
<dbReference type="GO" id="GO:0005634">
    <property type="term" value="C:nucleus"/>
    <property type="evidence" value="ECO:0007669"/>
    <property type="project" value="TreeGrafter"/>
</dbReference>
<dbReference type="GO" id="GO:0042826">
    <property type="term" value="F:histone deacetylase binding"/>
    <property type="evidence" value="ECO:0007669"/>
    <property type="project" value="TreeGrafter"/>
</dbReference>
<dbReference type="InterPro" id="IPR002893">
    <property type="entry name" value="Znf_MYND"/>
</dbReference>
<evidence type="ECO:0000256" key="6">
    <source>
        <dbReference type="ARBA" id="ARBA00022833"/>
    </source>
</evidence>
<feature type="compositionally biased region" description="Basic and acidic residues" evidence="7">
    <location>
        <begin position="142"/>
        <end position="165"/>
    </location>
</feature>
<keyword evidence="10" id="KW-1185">Reference proteome</keyword>
<dbReference type="STRING" id="6689.A0A423SYW1"/>
<evidence type="ECO:0000256" key="4">
    <source>
        <dbReference type="ARBA" id="ARBA00022723"/>
    </source>
</evidence>
<accession>A0A423SYW1</accession>
<dbReference type="Gene3D" id="2.170.270.10">
    <property type="entry name" value="SET domain"/>
    <property type="match status" value="2"/>
</dbReference>
<keyword evidence="1" id="KW-0489">Methyltransferase</keyword>
<dbReference type="GO" id="GO:0032259">
    <property type="term" value="P:methylation"/>
    <property type="evidence" value="ECO:0007669"/>
    <property type="project" value="UniProtKB-KW"/>
</dbReference>
<comment type="caution">
    <text evidence="9">The sequence shown here is derived from an EMBL/GenBank/DDBJ whole genome shotgun (WGS) entry which is preliminary data.</text>
</comment>
<feature type="region of interest" description="Disordered" evidence="7">
    <location>
        <begin position="108"/>
        <end position="179"/>
    </location>
</feature>
<feature type="compositionally biased region" description="Basic and acidic residues" evidence="7">
    <location>
        <begin position="108"/>
        <end position="120"/>
    </location>
</feature>
<dbReference type="OrthoDB" id="5945798at2759"/>
<dbReference type="Proteomes" id="UP000283509">
    <property type="component" value="Unassembled WGS sequence"/>
</dbReference>
<keyword evidence="5" id="KW-0863">Zinc-finger</keyword>
<evidence type="ECO:0000256" key="7">
    <source>
        <dbReference type="SAM" id="MobiDB-lite"/>
    </source>
</evidence>
<reference evidence="9 10" key="2">
    <citation type="submission" date="2019-01" db="EMBL/GenBank/DDBJ databases">
        <title>The decoding of complex shrimp genome reveals the adaptation for benthos swimmer, frequently molting mechanism and breeding impact on genome.</title>
        <authorList>
            <person name="Sun Y."/>
            <person name="Gao Y."/>
            <person name="Yu Y."/>
        </authorList>
    </citation>
    <scope>NUCLEOTIDE SEQUENCE [LARGE SCALE GENOMIC DNA]</scope>
    <source>
        <tissue evidence="9">Muscle</tissue>
    </source>
</reference>
<dbReference type="InterPro" id="IPR052097">
    <property type="entry name" value="SET-MYND_domain_protein"/>
</dbReference>
<keyword evidence="4" id="KW-0479">Metal-binding</keyword>
<gene>
    <name evidence="9" type="ORF">C7M84_012423</name>
</gene>
<evidence type="ECO:0000256" key="2">
    <source>
        <dbReference type="ARBA" id="ARBA00022679"/>
    </source>
</evidence>
<evidence type="ECO:0000256" key="1">
    <source>
        <dbReference type="ARBA" id="ARBA00022603"/>
    </source>
</evidence>
<keyword evidence="3" id="KW-0949">S-adenosyl-L-methionine</keyword>
<keyword evidence="2" id="KW-0808">Transferase</keyword>
<dbReference type="InterPro" id="IPR011990">
    <property type="entry name" value="TPR-like_helical_dom_sf"/>
</dbReference>
<dbReference type="GO" id="GO:0008168">
    <property type="term" value="F:methyltransferase activity"/>
    <property type="evidence" value="ECO:0007669"/>
    <property type="project" value="UniProtKB-KW"/>
</dbReference>
<evidence type="ECO:0000259" key="8">
    <source>
        <dbReference type="Pfam" id="PF01753"/>
    </source>
</evidence>
<dbReference type="SUPFAM" id="SSF144232">
    <property type="entry name" value="HIT/MYND zinc finger-like"/>
    <property type="match status" value="1"/>
</dbReference>
<dbReference type="Pfam" id="PF01753">
    <property type="entry name" value="zf-MYND"/>
    <property type="match status" value="1"/>
</dbReference>
<evidence type="ECO:0000313" key="9">
    <source>
        <dbReference type="EMBL" id="ROT69369.1"/>
    </source>
</evidence>
<feature type="domain" description="MYND-type" evidence="8">
    <location>
        <begin position="309"/>
        <end position="348"/>
    </location>
</feature>
<feature type="compositionally biased region" description="Polar residues" evidence="7">
    <location>
        <begin position="166"/>
        <end position="177"/>
    </location>
</feature>
<sequence length="719" mass="80525">MIDILNNFMGQWTLQDLDALKIAYHGDFRERDMFNYMWRMPAAHEYLSPPLVAPVKSEVEADRLRNEGNANFIKKRLEYSMQLFNQSICAAPHPPLRKEDGFCEAAKEGEIPGSHDHSLTGEEETPEQLGTTVLPATDESDADKSPLAEEKGIREQQDVQPKEGASDSTGNPKSQPTEPYLALARGYGNRSAVLFHIERYHESVRDIERALRYSQEEAFKKKLLARKAQCLEAIQEGAIRESVKKPFIPPKMESHNPAHPSLSRCVRVENSSAKGRHLVAERDIRPGELLMVEEGHWDALSPEYWPTHCALCFLFCLTPVPCPSCRLVIFCDEACRARALAEFHARECPVLPGLVALDLEPPALLATRIVLKASYVTLKEVMPRLLREMDEGKRGGGGGGEQEVFDSSDFRNLILCDSRKLKSKPEHYLGYCTSSLMLTKILEESGKFFVNRDDQALQPSQDDLRMTGTTIFLVTMTVFALSNSILYTEKLHGGAMLGERFSSGVWPTVCLAQKSCCPSVTMYMCGPAMVMRSLAPIPAGQSITTLGTFHFSKIPPTKRREANAEAGIQCSCRACLEDWPIYQELPTETRLKCPKCAHPLTRSAEGRVQCLHHVVSPAARGTGAQGSCWAAAKRILCWGQEAEVGEDMEEMKDLYATVDKFQQRRSFLRIGEETEEERQLIVEVAEILDKHGVLPCKLHYDIQDILTACFSIQDRSITT</sequence>
<dbReference type="PANTHER" id="PTHR46165:SF2">
    <property type="entry name" value="SET AND MYND DOMAIN-CONTAINING PROTEIN 4"/>
    <property type="match status" value="1"/>
</dbReference>
<evidence type="ECO:0000313" key="10">
    <source>
        <dbReference type="Proteomes" id="UP000283509"/>
    </source>
</evidence>